<proteinExistence type="predicted"/>
<dbReference type="Proteomes" id="UP001210978">
    <property type="component" value="Chromosome"/>
</dbReference>
<dbReference type="EMBL" id="CP115859">
    <property type="protein sequence ID" value="WBV60436.1"/>
    <property type="molecule type" value="Genomic_DNA"/>
</dbReference>
<organism evidence="1 2">
    <name type="scientific">Chryseobacterium camelliae</name>
    <dbReference type="NCBI Taxonomy" id="1265445"/>
    <lineage>
        <taxon>Bacteria</taxon>
        <taxon>Pseudomonadati</taxon>
        <taxon>Bacteroidota</taxon>
        <taxon>Flavobacteriia</taxon>
        <taxon>Flavobacteriales</taxon>
        <taxon>Weeksellaceae</taxon>
        <taxon>Chryseobacterium group</taxon>
        <taxon>Chryseobacterium</taxon>
    </lineage>
</organism>
<gene>
    <name evidence="1" type="ORF">PFY12_15560</name>
</gene>
<protein>
    <submittedName>
        <fullName evidence="1">Uncharacterized protein</fullName>
    </submittedName>
</protein>
<accession>A0ABY7QL79</accession>
<dbReference type="RefSeq" id="WP_271148765.1">
    <property type="nucleotide sequence ID" value="NZ_CP115859.1"/>
</dbReference>
<sequence>MINKRAIIFFIIVIYSNTFSQQKAWKELNEKTFSWVLNTKSSINSKDTLQIDLHFINNKIEFIPKLSSFKSESLEKISWTEQRTEYYSFKIKNNTLFFLDQNNKTVRSFKIIKEKNQIVKIVDLKSLKQYFLNQNFQKPSPPRISDE</sequence>
<evidence type="ECO:0000313" key="2">
    <source>
        <dbReference type="Proteomes" id="UP001210978"/>
    </source>
</evidence>
<keyword evidence="2" id="KW-1185">Reference proteome</keyword>
<name>A0ABY7QL79_9FLAO</name>
<reference evidence="1 2" key="1">
    <citation type="submission" date="2023-01" db="EMBL/GenBank/DDBJ databases">
        <title>Complete genome of Chryseobacterium camelliae VAN22-5A.</title>
        <authorList>
            <person name="Zong G."/>
            <person name="Cao G."/>
        </authorList>
    </citation>
    <scope>NUCLEOTIDE SEQUENCE [LARGE SCALE GENOMIC DNA]</scope>
    <source>
        <strain evidence="1 2">VAN22-5A</strain>
    </source>
</reference>
<evidence type="ECO:0000313" key="1">
    <source>
        <dbReference type="EMBL" id="WBV60436.1"/>
    </source>
</evidence>